<accession>A0ABP9EF39</accession>
<evidence type="ECO:0000313" key="1">
    <source>
        <dbReference type="EMBL" id="GAA4877061.1"/>
    </source>
</evidence>
<comment type="caution">
    <text evidence="1">The sequence shown here is derived from an EMBL/GenBank/DDBJ whole genome shotgun (WGS) entry which is preliminary data.</text>
</comment>
<dbReference type="Proteomes" id="UP001499988">
    <property type="component" value="Unassembled WGS sequence"/>
</dbReference>
<organism evidence="1 2">
    <name type="scientific">Ferrimonas pelagia</name>
    <dbReference type="NCBI Taxonomy" id="1177826"/>
    <lineage>
        <taxon>Bacteria</taxon>
        <taxon>Pseudomonadati</taxon>
        <taxon>Pseudomonadota</taxon>
        <taxon>Gammaproteobacteria</taxon>
        <taxon>Alteromonadales</taxon>
        <taxon>Ferrimonadaceae</taxon>
        <taxon>Ferrimonas</taxon>
    </lineage>
</organism>
<name>A0ABP9EF39_9GAMM</name>
<sequence>MLIGFFRCLRRAGLPVSINEQLLLLDALSQDLAFGSLEEFYLLARTCLIKDERHYDKFDRAFGAFFDGLDSLDGLDEGAIPPEWVQSDFLKALTEAQKAQVQSWGGLDKLMAAFNERLKEQKERHQGGNKWIGTGGTSAFGNSGYHPGGIRVGGESRNKSAAKVWDKREYRNFDDEVELGTRNIKMALRKLRRFARNGAAEELDLDDTIRSTANNGGMLDVKLVPQRHNAIKVLLFFDVGGSMDPHIQMCEELFSACRSEFKHLEYYYFHNFIYDFVWRDNRRRHAEVIPLLEVLRTYPKDYKVIFIGDASMGPYEISHRYGSVEQMNEEPGAAWMQRLTEQFERVIWLNPEPQSQWRYTQSIAMVQQLVSARMYPLTLEGLERGIQTLLTGR</sequence>
<dbReference type="InterPro" id="IPR008912">
    <property type="entry name" value="Uncharacterised_CoxE"/>
</dbReference>
<dbReference type="PANTHER" id="PTHR39338">
    <property type="entry name" value="BLL5662 PROTEIN-RELATED"/>
    <property type="match status" value="1"/>
</dbReference>
<keyword evidence="2" id="KW-1185">Reference proteome</keyword>
<dbReference type="RefSeq" id="WP_345333644.1">
    <property type="nucleotide sequence ID" value="NZ_BAABJZ010000009.1"/>
</dbReference>
<dbReference type="Pfam" id="PF05762">
    <property type="entry name" value="VWA_CoxE"/>
    <property type="match status" value="1"/>
</dbReference>
<protein>
    <submittedName>
        <fullName evidence="1">VWA domain-containing protein</fullName>
    </submittedName>
</protein>
<proteinExistence type="predicted"/>
<reference evidence="2" key="1">
    <citation type="journal article" date="2019" name="Int. J. Syst. Evol. Microbiol.">
        <title>The Global Catalogue of Microorganisms (GCM) 10K type strain sequencing project: providing services to taxonomists for standard genome sequencing and annotation.</title>
        <authorList>
            <consortium name="The Broad Institute Genomics Platform"/>
            <consortium name="The Broad Institute Genome Sequencing Center for Infectious Disease"/>
            <person name="Wu L."/>
            <person name="Ma J."/>
        </authorList>
    </citation>
    <scope>NUCLEOTIDE SEQUENCE [LARGE SCALE GENOMIC DNA]</scope>
    <source>
        <strain evidence="2">JCM 18401</strain>
    </source>
</reference>
<evidence type="ECO:0000313" key="2">
    <source>
        <dbReference type="Proteomes" id="UP001499988"/>
    </source>
</evidence>
<gene>
    <name evidence="1" type="ORF">GCM10023333_07910</name>
</gene>
<dbReference type="EMBL" id="BAABJZ010000009">
    <property type="protein sequence ID" value="GAA4877061.1"/>
    <property type="molecule type" value="Genomic_DNA"/>
</dbReference>
<dbReference type="PANTHER" id="PTHR39338:SF7">
    <property type="entry name" value="BLL6692 PROTEIN"/>
    <property type="match status" value="1"/>
</dbReference>